<accession>A0A218X7Q3</accession>
<dbReference type="Proteomes" id="UP000233551">
    <property type="component" value="Unassembled WGS sequence"/>
</dbReference>
<sequence>MAADNAKNPLFKQSWWPKQLGRQQIYARPPPNSIDSDLVKKVEEALYIKLDL</sequence>
<dbReference type="AlphaFoldDB" id="A0A218X7Q3"/>
<reference evidence="1" key="2">
    <citation type="submission" date="2017-06" db="EMBL/GenBank/DDBJ databases">
        <title>The pomegranate genome and the genomics of punicalagin biosynthesis.</title>
        <authorList>
            <person name="Xu C."/>
        </authorList>
    </citation>
    <scope>NUCLEOTIDE SEQUENCE [LARGE SCALE GENOMIC DNA]</scope>
    <source>
        <tissue evidence="1">Fresh leaf</tissue>
    </source>
</reference>
<comment type="caution">
    <text evidence="1">The sequence shown here is derived from an EMBL/GenBank/DDBJ whole genome shotgun (WGS) entry which is preliminary data.</text>
</comment>
<evidence type="ECO:0000313" key="4">
    <source>
        <dbReference type="Proteomes" id="UP000233551"/>
    </source>
</evidence>
<proteinExistence type="predicted"/>
<reference evidence="3" key="1">
    <citation type="journal article" date="2017" name="Plant J.">
        <title>The pomegranate (Punica granatum L.) genome and the genomics of punicalagin biosynthesis.</title>
        <authorList>
            <person name="Qin G."/>
            <person name="Xu C."/>
            <person name="Ming R."/>
            <person name="Tang H."/>
            <person name="Guyot R."/>
            <person name="Kramer E.M."/>
            <person name="Hu Y."/>
            <person name="Yi X."/>
            <person name="Qi Y."/>
            <person name="Xu X."/>
            <person name="Gao Z."/>
            <person name="Pan H."/>
            <person name="Jian J."/>
            <person name="Tian Y."/>
            <person name="Yue Z."/>
            <person name="Xu Y."/>
        </authorList>
    </citation>
    <scope>NUCLEOTIDE SEQUENCE [LARGE SCALE GENOMIC DNA]</scope>
    <source>
        <strain evidence="3">cv. Dabenzi</strain>
    </source>
</reference>
<evidence type="ECO:0000313" key="2">
    <source>
        <dbReference type="EMBL" id="PKI48041.1"/>
    </source>
</evidence>
<name>A0A218X7Q3_PUNGR</name>
<keyword evidence="4" id="KW-1185">Reference proteome</keyword>
<dbReference type="Proteomes" id="UP000197138">
    <property type="component" value="Unassembled WGS sequence"/>
</dbReference>
<dbReference type="EMBL" id="MTKT01002214">
    <property type="protein sequence ID" value="OWM80706.1"/>
    <property type="molecule type" value="Genomic_DNA"/>
</dbReference>
<evidence type="ECO:0000313" key="3">
    <source>
        <dbReference type="Proteomes" id="UP000197138"/>
    </source>
</evidence>
<protein>
    <submittedName>
        <fullName evidence="1">Uncharacterized protein</fullName>
    </submittedName>
</protein>
<gene>
    <name evidence="1" type="ORF">CDL15_Pgr006736</name>
    <name evidence="2" type="ORF">CRG98_031558</name>
</gene>
<evidence type="ECO:0000313" key="1">
    <source>
        <dbReference type="EMBL" id="OWM80706.1"/>
    </source>
</evidence>
<reference evidence="2 4" key="3">
    <citation type="submission" date="2017-11" db="EMBL/GenBank/DDBJ databases">
        <title>De-novo sequencing of pomegranate (Punica granatum L.) genome.</title>
        <authorList>
            <person name="Akparov Z."/>
            <person name="Amiraslanov A."/>
            <person name="Hajiyeva S."/>
            <person name="Abbasov M."/>
            <person name="Kaur K."/>
            <person name="Hamwieh A."/>
            <person name="Solovyev V."/>
            <person name="Salamov A."/>
            <person name="Braich B."/>
            <person name="Kosarev P."/>
            <person name="Mahmoud A."/>
            <person name="Hajiyev E."/>
            <person name="Babayeva S."/>
            <person name="Izzatullayeva V."/>
            <person name="Mammadov A."/>
            <person name="Mammadov A."/>
            <person name="Sharifova S."/>
            <person name="Ojaghi J."/>
            <person name="Eynullazada K."/>
            <person name="Bayramov B."/>
            <person name="Abdulazimova A."/>
            <person name="Shahmuradov I."/>
        </authorList>
    </citation>
    <scope>NUCLEOTIDE SEQUENCE [LARGE SCALE GENOMIC DNA]</scope>
    <source>
        <strain evidence="2">AG2017</strain>
        <strain evidence="4">cv. AG2017</strain>
        <tissue evidence="2">Leaf</tissue>
    </source>
</reference>
<organism evidence="1 3">
    <name type="scientific">Punica granatum</name>
    <name type="common">Pomegranate</name>
    <dbReference type="NCBI Taxonomy" id="22663"/>
    <lineage>
        <taxon>Eukaryota</taxon>
        <taxon>Viridiplantae</taxon>
        <taxon>Streptophyta</taxon>
        <taxon>Embryophyta</taxon>
        <taxon>Tracheophyta</taxon>
        <taxon>Spermatophyta</taxon>
        <taxon>Magnoliopsida</taxon>
        <taxon>eudicotyledons</taxon>
        <taxon>Gunneridae</taxon>
        <taxon>Pentapetalae</taxon>
        <taxon>rosids</taxon>
        <taxon>malvids</taxon>
        <taxon>Myrtales</taxon>
        <taxon>Lythraceae</taxon>
        <taxon>Punica</taxon>
    </lineage>
</organism>
<dbReference type="EMBL" id="PGOL01002437">
    <property type="protein sequence ID" value="PKI48041.1"/>
    <property type="molecule type" value="Genomic_DNA"/>
</dbReference>